<keyword evidence="3" id="KW-1133">Transmembrane helix</keyword>
<dbReference type="PROSITE" id="PS51473">
    <property type="entry name" value="GNK2"/>
    <property type="match status" value="2"/>
</dbReference>
<evidence type="ECO:0000256" key="2">
    <source>
        <dbReference type="ARBA" id="ARBA00022737"/>
    </source>
</evidence>
<comment type="caution">
    <text evidence="6">The sequence shown here is derived from an EMBL/GenBank/DDBJ whole genome shotgun (WGS) entry which is preliminary data.</text>
</comment>
<reference evidence="6" key="1">
    <citation type="submission" date="2022-04" db="EMBL/GenBank/DDBJ databases">
        <title>A functionally conserved STORR gene fusion in Papaver species that diverged 16.8 million years ago.</title>
        <authorList>
            <person name="Catania T."/>
        </authorList>
    </citation>
    <scope>NUCLEOTIDE SEQUENCE</scope>
    <source>
        <strain evidence="6">S-188037</strain>
    </source>
</reference>
<dbReference type="PANTHER" id="PTHR32099">
    <property type="entry name" value="CYSTEINE-RICH REPEAT SECRETORY PROTEIN"/>
    <property type="match status" value="1"/>
</dbReference>
<evidence type="ECO:0000313" key="7">
    <source>
        <dbReference type="Proteomes" id="UP001202328"/>
    </source>
</evidence>
<dbReference type="Gene3D" id="3.30.200.20">
    <property type="entry name" value="Phosphorylase Kinase, domain 1"/>
    <property type="match status" value="1"/>
</dbReference>
<gene>
    <name evidence="6" type="ORF">MKW98_009995</name>
</gene>
<accession>A0AAD4RX99</accession>
<evidence type="ECO:0000256" key="4">
    <source>
        <dbReference type="SAM" id="SignalP"/>
    </source>
</evidence>
<feature type="chain" id="PRO_5042046967" description="Gnk2-homologous domain-containing protein" evidence="4">
    <location>
        <begin position="31"/>
        <end position="464"/>
    </location>
</feature>
<sequence>MSGRTGFPAIKYRLLFFVSLIALTHVPTLADPPYVNCSSSGNNTVSDTDIKFQTVRNDLFRILSSKASISWFYNTTVGGDNDHQLYGNFLCLGHFSPTKCQDCVTRAAQDINEPCRTRKQAIVWEEDCQLRYSDEPFFGTMDDGALNLHFWNKKNVTDLHLFRHVVKKLMSNLTEEAAFGSARNMLSVGHTDNNSYIETVHGLAQCTTDLSADKCRRCLRIALDQILRCCYFYRGARVYSKSCYLRYELYDFLGTDNPNSPPSQRSRRNVFVAVFVAILVIGIVILGICLYYLVLRKTKHQELSRCITPSGTSREAEFVYRNIQGEDQMKPRDFPLISFLDILTATDNFSESNKLGKGGYGPVFKAWQFWSEGRSLELLDQLLTEESCDTVEFLRHIQVGLLCAQKDPTVRPNMSSVVVMLGSQSLVLPQPQLPAVSVGRFVVPSEQTLDHSQNGLTISAIHPR</sequence>
<feature type="domain" description="Gnk2-homologous" evidence="5">
    <location>
        <begin position="31"/>
        <end position="137"/>
    </location>
</feature>
<name>A0AAD4RX99_9MAGN</name>
<dbReference type="EMBL" id="JAJJMB010017331">
    <property type="protein sequence ID" value="KAI3839690.1"/>
    <property type="molecule type" value="Genomic_DNA"/>
</dbReference>
<dbReference type="FunFam" id="3.30.430.20:FF:000002">
    <property type="entry name" value="Cysteine-rich receptor-like protein kinase 10"/>
    <property type="match status" value="1"/>
</dbReference>
<evidence type="ECO:0000313" key="6">
    <source>
        <dbReference type="EMBL" id="KAI3839690.1"/>
    </source>
</evidence>
<dbReference type="Pfam" id="PF01657">
    <property type="entry name" value="Stress-antifung"/>
    <property type="match status" value="2"/>
</dbReference>
<keyword evidence="1 4" id="KW-0732">Signal</keyword>
<protein>
    <recommendedName>
        <fullName evidence="5">Gnk2-homologous domain-containing protein</fullName>
    </recommendedName>
</protein>
<keyword evidence="2" id="KW-0677">Repeat</keyword>
<feature type="domain" description="Gnk2-homologous" evidence="5">
    <location>
        <begin position="144"/>
        <end position="252"/>
    </location>
</feature>
<dbReference type="CDD" id="cd23509">
    <property type="entry name" value="Gnk2-like"/>
    <property type="match status" value="2"/>
</dbReference>
<evidence type="ECO:0000256" key="1">
    <source>
        <dbReference type="ARBA" id="ARBA00022729"/>
    </source>
</evidence>
<dbReference type="SUPFAM" id="SSF56112">
    <property type="entry name" value="Protein kinase-like (PK-like)"/>
    <property type="match status" value="1"/>
</dbReference>
<keyword evidence="7" id="KW-1185">Reference proteome</keyword>
<feature type="transmembrane region" description="Helical" evidence="3">
    <location>
        <begin position="270"/>
        <end position="295"/>
    </location>
</feature>
<keyword evidence="3" id="KW-0472">Membrane</keyword>
<dbReference type="Gene3D" id="3.30.430.20">
    <property type="entry name" value="Gnk2 domain, C-X8-C-X2-C motif"/>
    <property type="match status" value="2"/>
</dbReference>
<dbReference type="PANTHER" id="PTHR32099:SF42">
    <property type="entry name" value="CYSTEINE-RICH RECEPTOR-LIKE PROTEIN KINASE 9-RELATED"/>
    <property type="match status" value="1"/>
</dbReference>
<dbReference type="Proteomes" id="UP001202328">
    <property type="component" value="Unassembled WGS sequence"/>
</dbReference>
<dbReference type="InterPro" id="IPR038408">
    <property type="entry name" value="GNK2_sf"/>
</dbReference>
<feature type="signal peptide" evidence="4">
    <location>
        <begin position="1"/>
        <end position="30"/>
    </location>
</feature>
<evidence type="ECO:0000256" key="3">
    <source>
        <dbReference type="SAM" id="Phobius"/>
    </source>
</evidence>
<dbReference type="InterPro" id="IPR011009">
    <property type="entry name" value="Kinase-like_dom_sf"/>
</dbReference>
<dbReference type="AlphaFoldDB" id="A0AAD4RX99"/>
<proteinExistence type="predicted"/>
<dbReference type="InterPro" id="IPR002902">
    <property type="entry name" value="GNK2"/>
</dbReference>
<keyword evidence="3" id="KW-0812">Transmembrane</keyword>
<organism evidence="6 7">
    <name type="scientific">Papaver atlanticum</name>
    <dbReference type="NCBI Taxonomy" id="357466"/>
    <lineage>
        <taxon>Eukaryota</taxon>
        <taxon>Viridiplantae</taxon>
        <taxon>Streptophyta</taxon>
        <taxon>Embryophyta</taxon>
        <taxon>Tracheophyta</taxon>
        <taxon>Spermatophyta</taxon>
        <taxon>Magnoliopsida</taxon>
        <taxon>Ranunculales</taxon>
        <taxon>Papaveraceae</taxon>
        <taxon>Papaveroideae</taxon>
        <taxon>Papaver</taxon>
    </lineage>
</organism>
<evidence type="ECO:0000259" key="5">
    <source>
        <dbReference type="PROSITE" id="PS51473"/>
    </source>
</evidence>